<organism evidence="1 2">
    <name type="scientific">Burkholderia cenocepacia</name>
    <dbReference type="NCBI Taxonomy" id="95486"/>
    <lineage>
        <taxon>Bacteria</taxon>
        <taxon>Pseudomonadati</taxon>
        <taxon>Pseudomonadota</taxon>
        <taxon>Betaproteobacteria</taxon>
        <taxon>Burkholderiales</taxon>
        <taxon>Burkholderiaceae</taxon>
        <taxon>Burkholderia</taxon>
        <taxon>Burkholderia cepacia complex</taxon>
    </lineage>
</organism>
<protein>
    <submittedName>
        <fullName evidence="1">Uncharacterized protein</fullName>
    </submittedName>
</protein>
<reference evidence="1 2" key="1">
    <citation type="submission" date="2018-12" db="EMBL/GenBank/DDBJ databases">
        <title>Cadmium resistance mechanism in endophytic bacteria Burkholderia cenocepacia YG-3.</title>
        <authorList>
            <person name="Zhang X."/>
            <person name="Wang X."/>
            <person name="Zhu Y."/>
        </authorList>
    </citation>
    <scope>NUCLEOTIDE SEQUENCE [LARGE SCALE GENOMIC DNA]</scope>
    <source>
        <strain evidence="1 2">YG-3</strain>
    </source>
</reference>
<proteinExistence type="predicted"/>
<evidence type="ECO:0000313" key="1">
    <source>
        <dbReference type="EMBL" id="AZQ51720.1"/>
    </source>
</evidence>
<dbReference type="RefSeq" id="WP_126362463.1">
    <property type="nucleotide sequence ID" value="NZ_CP034545.1"/>
</dbReference>
<dbReference type="Proteomes" id="UP000277191">
    <property type="component" value="Chromosome 1"/>
</dbReference>
<evidence type="ECO:0000313" key="2">
    <source>
        <dbReference type="Proteomes" id="UP000277191"/>
    </source>
</evidence>
<name>A0A3Q9F8D9_9BURK</name>
<gene>
    <name evidence="1" type="ORF">D5R55_12305</name>
</gene>
<dbReference type="EMBL" id="CP034545">
    <property type="protein sequence ID" value="AZQ51720.1"/>
    <property type="molecule type" value="Genomic_DNA"/>
</dbReference>
<dbReference type="AlphaFoldDB" id="A0A3Q9F8D9"/>
<sequence length="185" mass="20689">MAKTLTIPSCAESSHAPTQQHFLEDVEMPPKRKAPVLPVYRQPSELDRLKSENRRLRDALFLTRESLIDLMDPMDLLGGYLGVRDDVQLETWRRAALTAAMGTAQVRPGAEMGDPRWPRALCPLCRQGAQGARDVRGFAVPAGLHRHLLGELNSQQCPIFRAAEAIALENIYDIAQGRPQPNWSR</sequence>
<accession>A0A3Q9F8D9</accession>